<evidence type="ECO:0000313" key="1">
    <source>
        <dbReference type="EMBL" id="KWT70533.1"/>
    </source>
</evidence>
<keyword evidence="2" id="KW-1185">Reference proteome</keyword>
<evidence type="ECO:0000313" key="2">
    <source>
        <dbReference type="Proteomes" id="UP000059074"/>
    </source>
</evidence>
<dbReference type="PATRIC" id="fig|121290.4.peg.3081"/>
<protein>
    <recommendedName>
        <fullName evidence="3">DUF3572 domain-containing protein</fullName>
    </recommendedName>
</protein>
<sequence>MLFLASDPQRISGFLTLTGVGPAELRENAHAPEMLAAVLDYLLQDESLLLVFCASETIPPGEVAPARRALAKMAGETGDPEISV</sequence>
<gene>
    <name evidence="1" type="ORF">APY04_0977</name>
</gene>
<dbReference type="InterPro" id="IPR021955">
    <property type="entry name" value="DUF3572"/>
</dbReference>
<reference evidence="1 2" key="1">
    <citation type="submission" date="2015-10" db="EMBL/GenBank/DDBJ databases">
        <title>Transcriptomic analysis of a linuron degrading triple-species bacterial consortium.</title>
        <authorList>
            <person name="Albers P."/>
        </authorList>
    </citation>
    <scope>NUCLEOTIDE SEQUENCE [LARGE SCALE GENOMIC DNA]</scope>
    <source>
        <strain evidence="1 2">WDL6</strain>
    </source>
</reference>
<proteinExistence type="predicted"/>
<comment type="caution">
    <text evidence="1">The sequence shown here is derived from an EMBL/GenBank/DDBJ whole genome shotgun (WGS) entry which is preliminary data.</text>
</comment>
<dbReference type="Proteomes" id="UP000059074">
    <property type="component" value="Unassembled WGS sequence"/>
</dbReference>
<evidence type="ECO:0008006" key="3">
    <source>
        <dbReference type="Google" id="ProtNLM"/>
    </source>
</evidence>
<dbReference type="AlphaFoldDB" id="A0A109BKP1"/>
<dbReference type="EMBL" id="LMTR01000031">
    <property type="protein sequence ID" value="KWT70533.1"/>
    <property type="molecule type" value="Genomic_DNA"/>
</dbReference>
<accession>A0A109BKP1</accession>
<dbReference type="STRING" id="121290.APY04_0977"/>
<organism evidence="1 2">
    <name type="scientific">Hyphomicrobium sulfonivorans</name>
    <dbReference type="NCBI Taxonomy" id="121290"/>
    <lineage>
        <taxon>Bacteria</taxon>
        <taxon>Pseudomonadati</taxon>
        <taxon>Pseudomonadota</taxon>
        <taxon>Alphaproteobacteria</taxon>
        <taxon>Hyphomicrobiales</taxon>
        <taxon>Hyphomicrobiaceae</taxon>
        <taxon>Hyphomicrobium</taxon>
    </lineage>
</organism>
<name>A0A109BKP1_HYPSL</name>
<dbReference type="Pfam" id="PF12096">
    <property type="entry name" value="DUF3572"/>
    <property type="match status" value="1"/>
</dbReference>